<sequence>MKLYNELAEFYFDIEKPARKIDSEAKFLDRLFRKHRIMTILDMGCGTGEHVRYFQSLGYRPKGIDSSPRMIDVAKKDIPIASSTCHRCKPISPVLFSTVSSVCSVRLTTF</sequence>
<reference evidence="2 3" key="1">
    <citation type="submission" date="2013-02" db="EMBL/GenBank/DDBJ databases">
        <authorList>
            <person name="Harkins D.M."/>
            <person name="Durkin A.S."/>
            <person name="Brinkac L.M."/>
            <person name="Haft D.H."/>
            <person name="Selengut J.D."/>
            <person name="Sanka R."/>
            <person name="DePew J."/>
            <person name="Purushe J."/>
            <person name="Haake D.A."/>
            <person name="Matsunaga J."/>
            <person name="Vinetz J.M."/>
            <person name="Sutton G.G."/>
            <person name="Nierman W.C."/>
            <person name="Fouts D.E."/>
        </authorList>
    </citation>
    <scope>NUCLEOTIDE SEQUENCE [LARGE SCALE GENOMIC DNA]</scope>
    <source>
        <strain evidence="2 3">Ecochallenge</strain>
    </source>
</reference>
<feature type="domain" description="Methyltransferase" evidence="1">
    <location>
        <begin position="40"/>
        <end position="78"/>
    </location>
</feature>
<dbReference type="InterPro" id="IPR041698">
    <property type="entry name" value="Methyltransf_25"/>
</dbReference>
<dbReference type="SUPFAM" id="SSF53335">
    <property type="entry name" value="S-adenosyl-L-methionine-dependent methyltransferases"/>
    <property type="match status" value="1"/>
</dbReference>
<dbReference type="GO" id="GO:0008168">
    <property type="term" value="F:methyltransferase activity"/>
    <property type="evidence" value="ECO:0007669"/>
    <property type="project" value="UniProtKB-KW"/>
</dbReference>
<gene>
    <name evidence="2" type="ORF">LEP1GSC043_0014</name>
</gene>
<dbReference type="GO" id="GO:0032259">
    <property type="term" value="P:methylation"/>
    <property type="evidence" value="ECO:0007669"/>
    <property type="project" value="UniProtKB-KW"/>
</dbReference>
<dbReference type="AlphaFoldDB" id="N1U7D3"/>
<keyword evidence="2" id="KW-0489">Methyltransferase</keyword>
<keyword evidence="2" id="KW-0808">Transferase</keyword>
<comment type="caution">
    <text evidence="2">The sequence shown here is derived from an EMBL/GenBank/DDBJ whole genome shotgun (WGS) entry which is preliminary data.</text>
</comment>
<evidence type="ECO:0000313" key="2">
    <source>
        <dbReference type="EMBL" id="EMY12010.1"/>
    </source>
</evidence>
<dbReference type="Gene3D" id="3.40.50.150">
    <property type="entry name" value="Vaccinia Virus protein VP39"/>
    <property type="match status" value="1"/>
</dbReference>
<evidence type="ECO:0000313" key="3">
    <source>
        <dbReference type="Proteomes" id="UP000012249"/>
    </source>
</evidence>
<dbReference type="InterPro" id="IPR029063">
    <property type="entry name" value="SAM-dependent_MTases_sf"/>
</dbReference>
<protein>
    <submittedName>
        <fullName evidence="2">Methyltransferase domain protein</fullName>
    </submittedName>
</protein>
<dbReference type="EMBL" id="AHMI02000333">
    <property type="protein sequence ID" value="EMY12010.1"/>
    <property type="molecule type" value="Genomic_DNA"/>
</dbReference>
<dbReference type="Proteomes" id="UP000012249">
    <property type="component" value="Unassembled WGS sequence"/>
</dbReference>
<name>N1U7D3_9LEPT</name>
<evidence type="ECO:0000259" key="1">
    <source>
        <dbReference type="Pfam" id="PF13649"/>
    </source>
</evidence>
<proteinExistence type="predicted"/>
<organism evidence="2 3">
    <name type="scientific">Leptospira weilii str. Ecochallenge</name>
    <dbReference type="NCBI Taxonomy" id="1049986"/>
    <lineage>
        <taxon>Bacteria</taxon>
        <taxon>Pseudomonadati</taxon>
        <taxon>Spirochaetota</taxon>
        <taxon>Spirochaetia</taxon>
        <taxon>Leptospirales</taxon>
        <taxon>Leptospiraceae</taxon>
        <taxon>Leptospira</taxon>
    </lineage>
</organism>
<accession>N1U7D3</accession>
<dbReference type="Pfam" id="PF13649">
    <property type="entry name" value="Methyltransf_25"/>
    <property type="match status" value="1"/>
</dbReference>